<dbReference type="GeneID" id="64977387"/>
<evidence type="ECO:0000256" key="1">
    <source>
        <dbReference type="SAM" id="MobiDB-lite"/>
    </source>
</evidence>
<feature type="compositionally biased region" description="Polar residues" evidence="1">
    <location>
        <begin position="174"/>
        <end position="186"/>
    </location>
</feature>
<dbReference type="AlphaFoldDB" id="A0A7R7XTE3"/>
<name>A0A7R7XTE3_9EURO</name>
<feature type="region of interest" description="Disordered" evidence="1">
    <location>
        <begin position="1"/>
        <end position="136"/>
    </location>
</feature>
<dbReference type="RefSeq" id="XP_041559576.1">
    <property type="nucleotide sequence ID" value="XM_041693670.1"/>
</dbReference>
<evidence type="ECO:0008006" key="4">
    <source>
        <dbReference type="Google" id="ProtNLM"/>
    </source>
</evidence>
<evidence type="ECO:0000313" key="2">
    <source>
        <dbReference type="EMBL" id="BCS27382.1"/>
    </source>
</evidence>
<reference evidence="2" key="1">
    <citation type="submission" date="2021-01" db="EMBL/GenBank/DDBJ databases">
        <authorList>
            <consortium name="Aspergillus puulaauensis MK2 genome sequencing consortium"/>
            <person name="Kazuki M."/>
            <person name="Futagami T."/>
        </authorList>
    </citation>
    <scope>NUCLEOTIDE SEQUENCE</scope>
    <source>
        <strain evidence="2">MK2</strain>
    </source>
</reference>
<protein>
    <recommendedName>
        <fullName evidence="4">TeaA receptor TeaR</fullName>
    </recommendedName>
</protein>
<organism evidence="2 3">
    <name type="scientific">Aspergillus puulaauensis</name>
    <dbReference type="NCBI Taxonomy" id="1220207"/>
    <lineage>
        <taxon>Eukaryota</taxon>
        <taxon>Fungi</taxon>
        <taxon>Dikarya</taxon>
        <taxon>Ascomycota</taxon>
        <taxon>Pezizomycotina</taxon>
        <taxon>Eurotiomycetes</taxon>
        <taxon>Eurotiomycetidae</taxon>
        <taxon>Eurotiales</taxon>
        <taxon>Aspergillaceae</taxon>
        <taxon>Aspergillus</taxon>
    </lineage>
</organism>
<feature type="region of interest" description="Disordered" evidence="1">
    <location>
        <begin position="149"/>
        <end position="525"/>
    </location>
</feature>
<feature type="compositionally biased region" description="Basic and acidic residues" evidence="1">
    <location>
        <begin position="48"/>
        <end position="59"/>
    </location>
</feature>
<dbReference type="KEGG" id="apuu:APUU_60430A"/>
<accession>A0A7R7XTE3</accession>
<keyword evidence="3" id="KW-1185">Reference proteome</keyword>
<gene>
    <name evidence="2" type="ORF">APUU_60430A</name>
</gene>
<feature type="compositionally biased region" description="Basic and acidic residues" evidence="1">
    <location>
        <begin position="414"/>
        <end position="433"/>
    </location>
</feature>
<dbReference type="EMBL" id="AP024448">
    <property type="protein sequence ID" value="BCS27382.1"/>
    <property type="molecule type" value="Genomic_DNA"/>
</dbReference>
<dbReference type="OrthoDB" id="418495at2759"/>
<feature type="compositionally biased region" description="Low complexity" evidence="1">
    <location>
        <begin position="252"/>
        <end position="263"/>
    </location>
</feature>
<sequence length="534" mass="58509">MAGTATATYSADVWTSAGTIDGAQQQWEYSVPVNNENNRRRSKSRTRTSRDAKSRDRGSKGSRSSSLSKNAYAHEQSHNASRGRRDASINRRENEGGGMQDISSRPNSNGPTRKSVSKDGDDEPNGQNAEKWIHRDKLARIESEELQQAAILFHRRPGTGSTRAGRGRSRDQHSISGTTVATSPPTEQLEPWPDLQEDQRNNGVSSNLAGGDNVPDEERKYWDLRRPEEIAADRESGASSIYRNPALRKSSSRIPIPMSSPAPLSSEQVDRDYFTPRSRAPTDEEENSPSIAMPRRASEPLTLDSASTSSPVPESRPGSRGVQAPQNATSKKASGKPGATKRNTSAPHQKKTTPRSRATSSNNAQRPTTRSGEPRPPTAVNRPEGDPPWLATMYKPDPRLPPDQQILPTHARKLQQEQWEKEGKTPTTYDREFAPLAIGPDTARPDDKIKEKEKPGQQPDQLKTEGLGLHAMSKSPEPGTRPGTSTGYSPMPKLQDTPPTQLTPRFNSQTVTTAQGPPPEDEKVEKGCGCCIVM</sequence>
<reference evidence="2" key="2">
    <citation type="submission" date="2021-02" db="EMBL/GenBank/DDBJ databases">
        <title>Aspergillus puulaauensis MK2 genome sequence.</title>
        <authorList>
            <person name="Futagami T."/>
            <person name="Mori K."/>
            <person name="Kadooka C."/>
            <person name="Tanaka T."/>
        </authorList>
    </citation>
    <scope>NUCLEOTIDE SEQUENCE</scope>
    <source>
        <strain evidence="2">MK2</strain>
    </source>
</reference>
<feature type="compositionally biased region" description="Basic and acidic residues" evidence="1">
    <location>
        <begin position="83"/>
        <end position="95"/>
    </location>
</feature>
<feature type="compositionally biased region" description="Polar residues" evidence="1">
    <location>
        <begin position="497"/>
        <end position="515"/>
    </location>
</feature>
<feature type="compositionally biased region" description="Basic and acidic residues" evidence="1">
    <location>
        <begin position="216"/>
        <end position="236"/>
    </location>
</feature>
<feature type="compositionally biased region" description="Polar residues" evidence="1">
    <location>
        <begin position="101"/>
        <end position="114"/>
    </location>
</feature>
<evidence type="ECO:0000313" key="3">
    <source>
        <dbReference type="Proteomes" id="UP000654913"/>
    </source>
</evidence>
<feature type="compositionally biased region" description="Polar residues" evidence="1">
    <location>
        <begin position="16"/>
        <end position="36"/>
    </location>
</feature>
<feature type="compositionally biased region" description="Polar residues" evidence="1">
    <location>
        <begin position="355"/>
        <end position="371"/>
    </location>
</feature>
<feature type="compositionally biased region" description="Basic and acidic residues" evidence="1">
    <location>
        <begin position="443"/>
        <end position="455"/>
    </location>
</feature>
<proteinExistence type="predicted"/>
<dbReference type="Proteomes" id="UP000654913">
    <property type="component" value="Chromosome 6"/>
</dbReference>